<evidence type="ECO:0000313" key="1">
    <source>
        <dbReference type="EMBL" id="ATF06314.1"/>
    </source>
</evidence>
<dbReference type="Proteomes" id="UP000217545">
    <property type="component" value="Chromosome"/>
</dbReference>
<proteinExistence type="predicted"/>
<organism evidence="1 2">
    <name type="scientific">Phaeobacter gallaeciensis</name>
    <dbReference type="NCBI Taxonomy" id="60890"/>
    <lineage>
        <taxon>Bacteria</taxon>
        <taxon>Pseudomonadati</taxon>
        <taxon>Pseudomonadota</taxon>
        <taxon>Alphaproteobacteria</taxon>
        <taxon>Rhodobacterales</taxon>
        <taxon>Roseobacteraceae</taxon>
        <taxon>Phaeobacter</taxon>
    </lineage>
</organism>
<dbReference type="AlphaFoldDB" id="A0AAC9ZBD0"/>
<dbReference type="EMBL" id="CP010784">
    <property type="protein sequence ID" value="ATF06314.1"/>
    <property type="molecule type" value="Genomic_DNA"/>
</dbReference>
<dbReference type="RefSeq" id="WP_024097658.1">
    <property type="nucleotide sequence ID" value="NZ_CP010588.1"/>
</dbReference>
<evidence type="ECO:0000313" key="2">
    <source>
        <dbReference type="Proteomes" id="UP000217545"/>
    </source>
</evidence>
<name>A0AAC9ZBD0_9RHOB</name>
<accession>A0AAC9ZBD0</accession>
<protein>
    <submittedName>
        <fullName evidence="1">Uncharacterized protein</fullName>
    </submittedName>
</protein>
<reference evidence="1 2" key="1">
    <citation type="journal article" date="2017" name="Front. Microbiol.">
        <title>Phaeobacter piscinae sp. nov., a species of the Roseobacter group and potential aquaculture probiont.</title>
        <authorList>
            <person name="Sonnenschein E.C."/>
            <person name="Phippen C.B.W."/>
            <person name="Nielsen K.F."/>
            <person name="Mateiu R.V."/>
            <person name="Melchiorsen J."/>
            <person name="Gram L."/>
            <person name="Overmann J."/>
            <person name="Freese H.M."/>
        </authorList>
    </citation>
    <scope>NUCLEOTIDE SEQUENCE [LARGE SCALE GENOMIC DNA]</scope>
    <source>
        <strain evidence="1 2">P63</strain>
    </source>
</reference>
<dbReference type="GeneID" id="31846641"/>
<gene>
    <name evidence="1" type="ORF">PhaeoP63_02248</name>
</gene>
<sequence>MRVEWIGRSRQDGDNQQADPARLINIYREKAGDKPILKRVPGMVPFVDLASAPLRAMEQEAGKVFAVSGADLSCIDGNGTVSQLGRVSADGDVSISGNNGSAVVSAGGDYYVWDGETLTQPDTGAFSDVGSVEFLGQRTVVTELNGRRFGWSDVTEPETFDGLSFATAESTDDNIIRGAVIQGIYWIFKEQSIERWYQTGGENFLAPMSGGDMDTGLLRFGLFIKFPNGAFFVGNDGIAYLVSGGSMRPVSTRGVETALEQKDATHCLYYQDEGHKFCVIRFADREAWVYDMVMDEWHERAEGGSLTPWSATHSVRAFGADFVGSAFGRMFSLDRIPSDDGQPLIGKAVSRTIRNNGNRFRVPRLTLVGAVGNSTLTAQRSPGLHIGGGYMMATDGYTALATGDDVTVSTDSKVSLRTSKDRGKTWSRDKVRSMGRAGEYDKVVRWRSLGQFRNANFEITLSDNTDMTIEAVGEIELA</sequence>